<feature type="non-terminal residue" evidence="1">
    <location>
        <position position="62"/>
    </location>
</feature>
<sequence length="62" mass="7167">FRMRIPRRIDRILYTAIFLVGLLTQYAVDSAKCDKNMIRRGGHPITYTSAHKLTCGRDEDIV</sequence>
<comment type="caution">
    <text evidence="1">The sequence shown here is derived from an EMBL/GenBank/DDBJ whole genome shotgun (WGS) entry which is preliminary data.</text>
</comment>
<reference evidence="1" key="1">
    <citation type="submission" date="2023-10" db="EMBL/GenBank/DDBJ databases">
        <title>Genome assembly of Pristionchus species.</title>
        <authorList>
            <person name="Yoshida K."/>
            <person name="Sommer R.J."/>
        </authorList>
    </citation>
    <scope>NUCLEOTIDE SEQUENCE</scope>
    <source>
        <strain evidence="1">RS0144</strain>
    </source>
</reference>
<feature type="non-terminal residue" evidence="1">
    <location>
        <position position="1"/>
    </location>
</feature>
<dbReference type="Proteomes" id="UP001432027">
    <property type="component" value="Unassembled WGS sequence"/>
</dbReference>
<protein>
    <submittedName>
        <fullName evidence="1">Uncharacterized protein</fullName>
    </submittedName>
</protein>
<accession>A0AAV5UBG8</accession>
<keyword evidence="2" id="KW-1185">Reference proteome</keyword>
<organism evidence="1 2">
    <name type="scientific">Pristionchus entomophagus</name>
    <dbReference type="NCBI Taxonomy" id="358040"/>
    <lineage>
        <taxon>Eukaryota</taxon>
        <taxon>Metazoa</taxon>
        <taxon>Ecdysozoa</taxon>
        <taxon>Nematoda</taxon>
        <taxon>Chromadorea</taxon>
        <taxon>Rhabditida</taxon>
        <taxon>Rhabditina</taxon>
        <taxon>Diplogasteromorpha</taxon>
        <taxon>Diplogasteroidea</taxon>
        <taxon>Neodiplogasteridae</taxon>
        <taxon>Pristionchus</taxon>
    </lineage>
</organism>
<proteinExistence type="predicted"/>
<gene>
    <name evidence="1" type="ORF">PENTCL1PPCAC_25906</name>
</gene>
<dbReference type="EMBL" id="BTSX01000006">
    <property type="protein sequence ID" value="GMT03732.1"/>
    <property type="molecule type" value="Genomic_DNA"/>
</dbReference>
<dbReference type="AlphaFoldDB" id="A0AAV5UBG8"/>
<name>A0AAV5UBG8_9BILA</name>
<evidence type="ECO:0000313" key="2">
    <source>
        <dbReference type="Proteomes" id="UP001432027"/>
    </source>
</evidence>
<evidence type="ECO:0000313" key="1">
    <source>
        <dbReference type="EMBL" id="GMT03732.1"/>
    </source>
</evidence>